<feature type="compositionally biased region" description="Pro residues" evidence="1">
    <location>
        <begin position="40"/>
        <end position="51"/>
    </location>
</feature>
<feature type="domain" description="SGNH hydrolase-type esterase" evidence="2">
    <location>
        <begin position="226"/>
        <end position="421"/>
    </location>
</feature>
<evidence type="ECO:0000259" key="2">
    <source>
        <dbReference type="Pfam" id="PF13472"/>
    </source>
</evidence>
<dbReference type="CDD" id="cd01830">
    <property type="entry name" value="XynE_like"/>
    <property type="match status" value="1"/>
</dbReference>
<proteinExistence type="predicted"/>
<dbReference type="InterPro" id="IPR036514">
    <property type="entry name" value="SGNH_hydro_sf"/>
</dbReference>
<dbReference type="SUPFAM" id="SSF52266">
    <property type="entry name" value="SGNH hydrolase"/>
    <property type="match status" value="1"/>
</dbReference>
<sequence>MDELRERTRTSPASQGNWIATWGTAQQLAQPAEPGGGPQMPGPPDDAPPAGTPAADASAQDSTPQPAEPPAAPTKVSAQTVRMVARATVGGTAVRVALSNSFGHAPVRIDAAQIARHDSGAAIRAGSASKLTFGGRDAVVLPTGAQIYSDPIEYDVPAQTDLVVSLYIPDENVTPTTHEVGLRTAWLAPGNQAATQNLQNPTGFQSYLWLAGIDVLAQPTAATIVAFGDSLVDGMETTPDADTPWPSLLARRLAAQQDLPPRAVINMGIAGNRVLRETGGLGASALARFDRDVLARPGVRWVVLFEGLNDIFFGFMPGMPESERATAEDITAGYRMLIGRAHLHGLRIIGCTLIPIGGTFVFTAELERMRQDVNRWIRSSGEFDAVVDLDAATRDPAAPTKLRTEFLSGDNAHPNDAGHKAIAEAFDLELFRG</sequence>
<accession>A0A3S5GYE6</accession>
<reference evidence="3" key="1">
    <citation type="journal article" date="2018" name="J. Ind. Microbiol. Biotechnol.">
        <title>Genome mining reveals uncommon alkylpyrones as type III PKS products from myxobacteria.</title>
        <authorList>
            <person name="Hug J.J."/>
            <person name="Panter F."/>
            <person name="Krug D."/>
            <person name="Muller R."/>
        </authorList>
    </citation>
    <scope>NUCLEOTIDE SEQUENCE</scope>
    <source>
        <strain evidence="3">So ce1128</strain>
    </source>
</reference>
<protein>
    <submittedName>
        <fullName evidence="3">Lipase</fullName>
    </submittedName>
</protein>
<feature type="compositionally biased region" description="Low complexity" evidence="1">
    <location>
        <begin position="52"/>
        <end position="65"/>
    </location>
</feature>
<feature type="region of interest" description="Disordered" evidence="1">
    <location>
        <begin position="1"/>
        <end position="78"/>
    </location>
</feature>
<dbReference type="GO" id="GO:0016788">
    <property type="term" value="F:hydrolase activity, acting on ester bonds"/>
    <property type="evidence" value="ECO:0007669"/>
    <property type="project" value="UniProtKB-ARBA"/>
</dbReference>
<dbReference type="InterPro" id="IPR013830">
    <property type="entry name" value="SGNH_hydro"/>
</dbReference>
<dbReference type="Gene3D" id="3.40.50.1110">
    <property type="entry name" value="SGNH hydrolase"/>
    <property type="match status" value="1"/>
</dbReference>
<organism evidence="3">
    <name type="scientific">Sorangium cellulosum</name>
    <name type="common">Polyangium cellulosum</name>
    <dbReference type="NCBI Taxonomy" id="56"/>
    <lineage>
        <taxon>Bacteria</taxon>
        <taxon>Pseudomonadati</taxon>
        <taxon>Myxococcota</taxon>
        <taxon>Polyangia</taxon>
        <taxon>Polyangiales</taxon>
        <taxon>Polyangiaceae</taxon>
        <taxon>Sorangium</taxon>
    </lineage>
</organism>
<dbReference type="InterPro" id="IPR053140">
    <property type="entry name" value="GDSL_Rv0518-like"/>
</dbReference>
<dbReference type="Pfam" id="PF13472">
    <property type="entry name" value="Lipase_GDSL_2"/>
    <property type="match status" value="1"/>
</dbReference>
<dbReference type="EMBL" id="MH908921">
    <property type="protein sequence ID" value="AYM54366.1"/>
    <property type="molecule type" value="Genomic_DNA"/>
</dbReference>
<name>A0A3S5GYE6_SORCE</name>
<evidence type="ECO:0000313" key="3">
    <source>
        <dbReference type="EMBL" id="AYM54366.1"/>
    </source>
</evidence>
<dbReference type="PANTHER" id="PTHR43784">
    <property type="entry name" value="GDSL-LIKE LIPASE/ACYLHYDROLASE, PUTATIVE (AFU_ORTHOLOGUE AFUA_2G00820)-RELATED"/>
    <property type="match status" value="1"/>
</dbReference>
<evidence type="ECO:0000256" key="1">
    <source>
        <dbReference type="SAM" id="MobiDB-lite"/>
    </source>
</evidence>
<dbReference type="PANTHER" id="PTHR43784:SF2">
    <property type="entry name" value="GDSL-LIKE LIPASE_ACYLHYDROLASE, PUTATIVE (AFU_ORTHOLOGUE AFUA_2G00820)-RELATED"/>
    <property type="match status" value="1"/>
</dbReference>
<dbReference type="AlphaFoldDB" id="A0A3S5GYE6"/>